<sequence>MSLGKFVIGIDEVGRGPLAGPICVGAVIMPAALSRKDFRGLKDSKKLSAKQRGEWAARVRADARLSFATAMVGPRTIDKIGIVHAGNLAVARALGRLARFFTDVSLEHHQVLLDAGLRAPYSFKHQKSLIRGDETEVSIALASIVAKVKRDAHMERLAARYPEYGFELHKGYGTTFHIRAIRSFGPCELHRESFCRGIARGLHAPGKSL</sequence>
<evidence type="ECO:0000256" key="4">
    <source>
        <dbReference type="ARBA" id="ARBA00004496"/>
    </source>
</evidence>
<evidence type="ECO:0000256" key="14">
    <source>
        <dbReference type="HAMAP-Rule" id="MF_00052"/>
    </source>
</evidence>
<dbReference type="GO" id="GO:0030145">
    <property type="term" value="F:manganese ion binding"/>
    <property type="evidence" value="ECO:0007669"/>
    <property type="project" value="UniProtKB-UniRule"/>
</dbReference>
<comment type="cofactor">
    <cofactor evidence="14 15">
        <name>Mn(2+)</name>
        <dbReference type="ChEBI" id="CHEBI:29035"/>
    </cofactor>
    <cofactor evidence="14 15">
        <name>Mg(2+)</name>
        <dbReference type="ChEBI" id="CHEBI:18420"/>
    </cofactor>
    <text evidence="14 15">Manganese or magnesium. Binds 1 divalent metal ion per monomer in the absence of substrate. May bind a second metal ion after substrate binding.</text>
</comment>
<dbReference type="Pfam" id="PF01351">
    <property type="entry name" value="RNase_HII"/>
    <property type="match status" value="1"/>
</dbReference>
<feature type="binding site" evidence="14 15">
    <location>
        <position position="11"/>
    </location>
    <ligand>
        <name>a divalent metal cation</name>
        <dbReference type="ChEBI" id="CHEBI:60240"/>
    </ligand>
</feature>
<dbReference type="NCBIfam" id="NF000595">
    <property type="entry name" value="PRK00015.1-3"/>
    <property type="match status" value="1"/>
</dbReference>
<proteinExistence type="inferred from homology"/>
<gene>
    <name evidence="14" type="primary">rnhB</name>
    <name evidence="18" type="ORF">A3F27_01365</name>
</gene>
<keyword evidence="8 14" id="KW-0963">Cytoplasm</keyword>
<evidence type="ECO:0000313" key="18">
    <source>
        <dbReference type="EMBL" id="OGG69294.1"/>
    </source>
</evidence>
<dbReference type="PANTHER" id="PTHR10954">
    <property type="entry name" value="RIBONUCLEASE H2 SUBUNIT A"/>
    <property type="match status" value="1"/>
</dbReference>
<evidence type="ECO:0000256" key="16">
    <source>
        <dbReference type="RuleBase" id="RU003515"/>
    </source>
</evidence>
<evidence type="ECO:0000256" key="12">
    <source>
        <dbReference type="ARBA" id="ARBA00022801"/>
    </source>
</evidence>
<dbReference type="GO" id="GO:0043137">
    <property type="term" value="P:DNA replication, removal of RNA primer"/>
    <property type="evidence" value="ECO:0007669"/>
    <property type="project" value="TreeGrafter"/>
</dbReference>
<evidence type="ECO:0000256" key="9">
    <source>
        <dbReference type="ARBA" id="ARBA00022722"/>
    </source>
</evidence>
<evidence type="ECO:0000313" key="19">
    <source>
        <dbReference type="Proteomes" id="UP000176689"/>
    </source>
</evidence>
<dbReference type="InterPro" id="IPR036397">
    <property type="entry name" value="RNaseH_sf"/>
</dbReference>
<keyword evidence="12 14" id="KW-0378">Hydrolase</keyword>
<dbReference type="CDD" id="cd07182">
    <property type="entry name" value="RNase_HII_bacteria_HII_like"/>
    <property type="match status" value="1"/>
</dbReference>
<evidence type="ECO:0000256" key="5">
    <source>
        <dbReference type="ARBA" id="ARBA00007383"/>
    </source>
</evidence>
<evidence type="ECO:0000259" key="17">
    <source>
        <dbReference type="PROSITE" id="PS51975"/>
    </source>
</evidence>
<evidence type="ECO:0000256" key="7">
    <source>
        <dbReference type="ARBA" id="ARBA00019179"/>
    </source>
</evidence>
<evidence type="ECO:0000256" key="6">
    <source>
        <dbReference type="ARBA" id="ARBA00012180"/>
    </source>
</evidence>
<keyword evidence="11 14" id="KW-0255">Endonuclease</keyword>
<dbReference type="Proteomes" id="UP000176689">
    <property type="component" value="Unassembled WGS sequence"/>
</dbReference>
<evidence type="ECO:0000256" key="2">
    <source>
        <dbReference type="ARBA" id="ARBA00001946"/>
    </source>
</evidence>
<comment type="caution">
    <text evidence="18">The sequence shown here is derived from an EMBL/GenBank/DDBJ whole genome shotgun (WGS) entry which is preliminary data.</text>
</comment>
<accession>A0A1F6E6G6</accession>
<feature type="domain" description="RNase H type-2" evidence="17">
    <location>
        <begin position="5"/>
        <end position="206"/>
    </location>
</feature>
<dbReference type="PROSITE" id="PS51975">
    <property type="entry name" value="RNASE_H_2"/>
    <property type="match status" value="1"/>
</dbReference>
<evidence type="ECO:0000256" key="13">
    <source>
        <dbReference type="ARBA" id="ARBA00023211"/>
    </source>
</evidence>
<reference evidence="18 19" key="1">
    <citation type="journal article" date="2016" name="Nat. Commun.">
        <title>Thousands of microbial genomes shed light on interconnected biogeochemical processes in an aquifer system.</title>
        <authorList>
            <person name="Anantharaman K."/>
            <person name="Brown C.T."/>
            <person name="Hug L.A."/>
            <person name="Sharon I."/>
            <person name="Castelle C.J."/>
            <person name="Probst A.J."/>
            <person name="Thomas B.C."/>
            <person name="Singh A."/>
            <person name="Wilkins M.J."/>
            <person name="Karaoz U."/>
            <person name="Brodie E.L."/>
            <person name="Williams K.H."/>
            <person name="Hubbard S.S."/>
            <person name="Banfield J.F."/>
        </authorList>
    </citation>
    <scope>NUCLEOTIDE SEQUENCE [LARGE SCALE GENOMIC DNA]</scope>
</reference>
<evidence type="ECO:0000256" key="10">
    <source>
        <dbReference type="ARBA" id="ARBA00022723"/>
    </source>
</evidence>
<dbReference type="GO" id="GO:0032299">
    <property type="term" value="C:ribonuclease H2 complex"/>
    <property type="evidence" value="ECO:0007669"/>
    <property type="project" value="TreeGrafter"/>
</dbReference>
<dbReference type="Gene3D" id="3.30.420.10">
    <property type="entry name" value="Ribonuclease H-like superfamily/Ribonuclease H"/>
    <property type="match status" value="1"/>
</dbReference>
<comment type="similarity">
    <text evidence="5 14 16">Belongs to the RNase HII family.</text>
</comment>
<comment type="cofactor">
    <cofactor evidence="2">
        <name>Mg(2+)</name>
        <dbReference type="ChEBI" id="CHEBI:18420"/>
    </cofactor>
</comment>
<dbReference type="GO" id="GO:0006298">
    <property type="term" value="P:mismatch repair"/>
    <property type="evidence" value="ECO:0007669"/>
    <property type="project" value="TreeGrafter"/>
</dbReference>
<dbReference type="GO" id="GO:0004523">
    <property type="term" value="F:RNA-DNA hybrid ribonuclease activity"/>
    <property type="evidence" value="ECO:0007669"/>
    <property type="project" value="UniProtKB-UniRule"/>
</dbReference>
<organism evidence="18 19">
    <name type="scientific">Candidatus Kaiserbacteria bacterium RIFCSPHIGHO2_12_FULL_53_13</name>
    <dbReference type="NCBI Taxonomy" id="1798502"/>
    <lineage>
        <taxon>Bacteria</taxon>
        <taxon>Candidatus Kaiseribacteriota</taxon>
    </lineage>
</organism>
<dbReference type="GO" id="GO:0005737">
    <property type="term" value="C:cytoplasm"/>
    <property type="evidence" value="ECO:0007669"/>
    <property type="project" value="UniProtKB-SubCell"/>
</dbReference>
<dbReference type="InterPro" id="IPR022898">
    <property type="entry name" value="RNase_HII"/>
</dbReference>
<feature type="binding site" evidence="15">
    <location>
        <position position="114"/>
    </location>
    <ligand>
        <name>a divalent metal cation</name>
        <dbReference type="ChEBI" id="CHEBI:60240"/>
    </ligand>
</feature>
<dbReference type="HAMAP" id="MF_00052_B">
    <property type="entry name" value="RNase_HII_B"/>
    <property type="match status" value="1"/>
</dbReference>
<dbReference type="SUPFAM" id="SSF53098">
    <property type="entry name" value="Ribonuclease H-like"/>
    <property type="match status" value="1"/>
</dbReference>
<dbReference type="PANTHER" id="PTHR10954:SF18">
    <property type="entry name" value="RIBONUCLEASE HII"/>
    <property type="match status" value="1"/>
</dbReference>
<comment type="caution">
    <text evidence="14">Lacks conserved residue(s) required for the propagation of feature annotation.</text>
</comment>
<keyword evidence="13 14" id="KW-0464">Manganese</keyword>
<comment type="function">
    <text evidence="3 14 16">Endonuclease that specifically degrades the RNA of RNA-DNA hybrids.</text>
</comment>
<dbReference type="EC" id="3.1.26.4" evidence="6 14"/>
<comment type="subcellular location">
    <subcellularLocation>
        <location evidence="4 14">Cytoplasm</location>
    </subcellularLocation>
</comment>
<name>A0A1F6E6G6_9BACT</name>
<keyword evidence="10 14" id="KW-0479">Metal-binding</keyword>
<comment type="catalytic activity">
    <reaction evidence="1 14 15 16">
        <text>Endonucleolytic cleavage to 5'-phosphomonoester.</text>
        <dbReference type="EC" id="3.1.26.4"/>
    </reaction>
</comment>
<dbReference type="InterPro" id="IPR001352">
    <property type="entry name" value="RNase_HII/HIII"/>
</dbReference>
<dbReference type="AlphaFoldDB" id="A0A1F6E6G6"/>
<evidence type="ECO:0000256" key="3">
    <source>
        <dbReference type="ARBA" id="ARBA00004065"/>
    </source>
</evidence>
<dbReference type="InterPro" id="IPR024567">
    <property type="entry name" value="RNase_HII/HIII_dom"/>
</dbReference>
<protein>
    <recommendedName>
        <fullName evidence="7 14">Ribonuclease HII</fullName>
        <shortName evidence="14">RNase HII</shortName>
        <ecNumber evidence="6 14">3.1.26.4</ecNumber>
    </recommendedName>
</protein>
<dbReference type="EMBL" id="MFLP01000034">
    <property type="protein sequence ID" value="OGG69294.1"/>
    <property type="molecule type" value="Genomic_DNA"/>
</dbReference>
<feature type="binding site" evidence="14 15">
    <location>
        <position position="12"/>
    </location>
    <ligand>
        <name>a divalent metal cation</name>
        <dbReference type="ChEBI" id="CHEBI:60240"/>
    </ligand>
</feature>
<evidence type="ECO:0000256" key="11">
    <source>
        <dbReference type="ARBA" id="ARBA00022759"/>
    </source>
</evidence>
<evidence type="ECO:0000256" key="15">
    <source>
        <dbReference type="PROSITE-ProRule" id="PRU01319"/>
    </source>
</evidence>
<dbReference type="InterPro" id="IPR012337">
    <property type="entry name" value="RNaseH-like_sf"/>
</dbReference>
<evidence type="ECO:0000256" key="8">
    <source>
        <dbReference type="ARBA" id="ARBA00022490"/>
    </source>
</evidence>
<keyword evidence="9 14" id="KW-0540">Nuclease</keyword>
<dbReference type="GO" id="GO:0003723">
    <property type="term" value="F:RNA binding"/>
    <property type="evidence" value="ECO:0007669"/>
    <property type="project" value="UniProtKB-UniRule"/>
</dbReference>
<evidence type="ECO:0000256" key="1">
    <source>
        <dbReference type="ARBA" id="ARBA00000077"/>
    </source>
</evidence>